<gene>
    <name evidence="2" type="ORF">TeGR_g6282</name>
</gene>
<dbReference type="PANTHER" id="PTHR33471:SF7">
    <property type="entry name" value="ATP-DEPENDENT ZINC METALLOPROTEASE-RELATED"/>
    <property type="match status" value="1"/>
</dbReference>
<dbReference type="SUPFAM" id="SSF140990">
    <property type="entry name" value="FtsH protease domain-like"/>
    <property type="match status" value="1"/>
</dbReference>
<organism evidence="2 3">
    <name type="scientific">Tetraparma gracilis</name>
    <dbReference type="NCBI Taxonomy" id="2962635"/>
    <lineage>
        <taxon>Eukaryota</taxon>
        <taxon>Sar</taxon>
        <taxon>Stramenopiles</taxon>
        <taxon>Ochrophyta</taxon>
        <taxon>Bolidophyceae</taxon>
        <taxon>Parmales</taxon>
        <taxon>Triparmaceae</taxon>
        <taxon>Tetraparma</taxon>
    </lineage>
</organism>
<feature type="signal peptide" evidence="1">
    <location>
        <begin position="1"/>
        <end position="21"/>
    </location>
</feature>
<evidence type="ECO:0000256" key="1">
    <source>
        <dbReference type="SAM" id="SignalP"/>
    </source>
</evidence>
<dbReference type="Proteomes" id="UP001165060">
    <property type="component" value="Unassembled WGS sequence"/>
</dbReference>
<name>A0ABQ6N5X5_9STRA</name>
<dbReference type="PANTHER" id="PTHR33471">
    <property type="entry name" value="ATP-DEPENDENT ZINC METALLOPROTEASE-RELATED"/>
    <property type="match status" value="1"/>
</dbReference>
<feature type="chain" id="PRO_5045631051" description="Peptidase M41 domain-containing protein" evidence="1">
    <location>
        <begin position="22"/>
        <end position="380"/>
    </location>
</feature>
<keyword evidence="1" id="KW-0732">Signal</keyword>
<keyword evidence="3" id="KW-1185">Reference proteome</keyword>
<dbReference type="EMBL" id="BRYB01001024">
    <property type="protein sequence ID" value="GMI41782.1"/>
    <property type="molecule type" value="Genomic_DNA"/>
</dbReference>
<evidence type="ECO:0000313" key="2">
    <source>
        <dbReference type="EMBL" id="GMI41782.1"/>
    </source>
</evidence>
<comment type="caution">
    <text evidence="2">The sequence shown here is derived from an EMBL/GenBank/DDBJ whole genome shotgun (WGS) entry which is preliminary data.</text>
</comment>
<sequence length="380" mass="39749">MLQLTSLLLALSALCLPPCHTFAPSPPRALLARPATRLLMAEDVEALLAAARKLREESSELETKMGKTPAAAEVVTASSKALSMPEALALLEGADTSSRAALAALPLTSFDNPPKSTMGLKPFNVNLQGLESRTGGKVTGDNLNIDSSKDDVNLNDFKDATILVTLVSSVLAVGSSVALPNNTGATLTYLFAIVPVLWIAVGSSAPGILASIIAGAKATPESDEEKLSRVAAHEAAHFLCGYVCGLPVKSIQMSPAPQVEFFATPEGDLMRAEYSSDQINRLAVTALSGSVGEVLALGAASGGSEDLLFLQNCMSRSEEFLGSARQQDLTRWGALMAWNILKERSGAWNKLKERLLEGAREGGGGVTVAECCAIVEATPN</sequence>
<accession>A0ABQ6N5X5</accession>
<proteinExistence type="predicted"/>
<dbReference type="Gene3D" id="1.20.58.760">
    <property type="entry name" value="Peptidase M41"/>
    <property type="match status" value="1"/>
</dbReference>
<evidence type="ECO:0000313" key="3">
    <source>
        <dbReference type="Proteomes" id="UP001165060"/>
    </source>
</evidence>
<evidence type="ECO:0008006" key="4">
    <source>
        <dbReference type="Google" id="ProtNLM"/>
    </source>
</evidence>
<protein>
    <recommendedName>
        <fullName evidence="4">Peptidase M41 domain-containing protein</fullName>
    </recommendedName>
</protein>
<dbReference type="InterPro" id="IPR037219">
    <property type="entry name" value="Peptidase_M41-like"/>
</dbReference>
<reference evidence="2 3" key="1">
    <citation type="journal article" date="2023" name="Commun. Biol.">
        <title>Genome analysis of Parmales, the sister group of diatoms, reveals the evolutionary specialization of diatoms from phago-mixotrophs to photoautotrophs.</title>
        <authorList>
            <person name="Ban H."/>
            <person name="Sato S."/>
            <person name="Yoshikawa S."/>
            <person name="Yamada K."/>
            <person name="Nakamura Y."/>
            <person name="Ichinomiya M."/>
            <person name="Sato N."/>
            <person name="Blanc-Mathieu R."/>
            <person name="Endo H."/>
            <person name="Kuwata A."/>
            <person name="Ogata H."/>
        </authorList>
    </citation>
    <scope>NUCLEOTIDE SEQUENCE [LARGE SCALE GENOMIC DNA]</scope>
</reference>